<sequence>MNSINIPSHGSVSSSKTTQQIKAEGEIKIKVIVLTIIGVLLAVITVGGITGLIINEATFGKYWQGLQAIISGAIFGLVGFVAGQKVGSED</sequence>
<proteinExistence type="predicted"/>
<dbReference type="Proteomes" id="UP000774958">
    <property type="component" value="Unassembled WGS sequence"/>
</dbReference>
<keyword evidence="3" id="KW-1185">Reference proteome</keyword>
<evidence type="ECO:0000313" key="3">
    <source>
        <dbReference type="Proteomes" id="UP000774958"/>
    </source>
</evidence>
<keyword evidence="1" id="KW-1133">Transmembrane helix</keyword>
<gene>
    <name evidence="2" type="ORF">LA374_17255</name>
</gene>
<feature type="transmembrane region" description="Helical" evidence="1">
    <location>
        <begin position="66"/>
        <end position="83"/>
    </location>
</feature>
<reference evidence="2 3" key="1">
    <citation type="submission" date="2021-09" db="EMBL/GenBank/DDBJ databases">
        <title>Aeromonas schubertii isolated from Asian sea bass.</title>
        <authorList>
            <person name="Pinpimai K."/>
        </authorList>
    </citation>
    <scope>NUCLEOTIDE SEQUENCE [LARGE SCALE GENOMIC DNA]</scope>
    <source>
        <strain evidence="2 3">CHULA2021a</strain>
    </source>
</reference>
<protein>
    <submittedName>
        <fullName evidence="2">Uncharacterized protein</fullName>
    </submittedName>
</protein>
<dbReference type="RefSeq" id="WP_224163532.1">
    <property type="nucleotide sequence ID" value="NZ_JAIRBT010000030.1"/>
</dbReference>
<keyword evidence="1" id="KW-0812">Transmembrane</keyword>
<evidence type="ECO:0000313" key="2">
    <source>
        <dbReference type="EMBL" id="MBZ6067942.1"/>
    </source>
</evidence>
<keyword evidence="1" id="KW-0472">Membrane</keyword>
<comment type="caution">
    <text evidence="2">The sequence shown here is derived from an EMBL/GenBank/DDBJ whole genome shotgun (WGS) entry which is preliminary data.</text>
</comment>
<organism evidence="2 3">
    <name type="scientific">Aeromonas schubertii</name>
    <dbReference type="NCBI Taxonomy" id="652"/>
    <lineage>
        <taxon>Bacteria</taxon>
        <taxon>Pseudomonadati</taxon>
        <taxon>Pseudomonadota</taxon>
        <taxon>Gammaproteobacteria</taxon>
        <taxon>Aeromonadales</taxon>
        <taxon>Aeromonadaceae</taxon>
        <taxon>Aeromonas</taxon>
    </lineage>
</organism>
<feature type="transmembrane region" description="Helical" evidence="1">
    <location>
        <begin position="31"/>
        <end position="54"/>
    </location>
</feature>
<name>A0ABS7VFW3_9GAMM</name>
<accession>A0ABS7VFW3</accession>
<dbReference type="EMBL" id="JAIRBT010000030">
    <property type="protein sequence ID" value="MBZ6067942.1"/>
    <property type="molecule type" value="Genomic_DNA"/>
</dbReference>
<evidence type="ECO:0000256" key="1">
    <source>
        <dbReference type="SAM" id="Phobius"/>
    </source>
</evidence>